<dbReference type="Proteomes" id="UP000531561">
    <property type="component" value="Unassembled WGS sequence"/>
</dbReference>
<protein>
    <submittedName>
        <fullName evidence="1">Uncharacterized protein</fullName>
    </submittedName>
</protein>
<sequence length="81" mass="9152">MSSSMDTSIFDRYASVYFAWAKPKAPKQHPAEWHHPYLPSFDYPNVAANLCGSSILPVGFRPLWLYGGMKTELAGWLCEVD</sequence>
<dbReference type="GeneID" id="59256386"/>
<keyword evidence="2" id="KW-1185">Reference proteome</keyword>
<gene>
    <name evidence="1" type="ORF">Bfra_002272</name>
</gene>
<comment type="caution">
    <text evidence="1">The sequence shown here is derived from an EMBL/GenBank/DDBJ whole genome shotgun (WGS) entry which is preliminary data.</text>
</comment>
<dbReference type="OrthoDB" id="3443447at2759"/>
<evidence type="ECO:0000313" key="1">
    <source>
        <dbReference type="EMBL" id="KAF5875876.1"/>
    </source>
</evidence>
<dbReference type="RefSeq" id="XP_037194822.1">
    <property type="nucleotide sequence ID" value="XM_037332694.1"/>
</dbReference>
<proteinExistence type="predicted"/>
<accession>A0A8H6AY20</accession>
<dbReference type="AlphaFoldDB" id="A0A8H6AY20"/>
<reference evidence="1 2" key="1">
    <citation type="journal article" date="2020" name="Phytopathology">
        <title>A high-quality genome resource of Botrytis fragariae, a new and rapidly spreading fungal pathogen causing strawberry gray mold in the U.S.A.</title>
        <authorList>
            <person name="Wu Y."/>
            <person name="Saski C.A."/>
            <person name="Schnabel G."/>
            <person name="Xiao S."/>
            <person name="Hu M."/>
        </authorList>
    </citation>
    <scope>NUCLEOTIDE SEQUENCE [LARGE SCALE GENOMIC DNA]</scope>
    <source>
        <strain evidence="1 2">BVB16</strain>
    </source>
</reference>
<name>A0A8H6AY20_9HELO</name>
<evidence type="ECO:0000313" key="2">
    <source>
        <dbReference type="Proteomes" id="UP000531561"/>
    </source>
</evidence>
<dbReference type="EMBL" id="JABFCT010000004">
    <property type="protein sequence ID" value="KAF5875876.1"/>
    <property type="molecule type" value="Genomic_DNA"/>
</dbReference>
<organism evidence="1 2">
    <name type="scientific">Botrytis fragariae</name>
    <dbReference type="NCBI Taxonomy" id="1964551"/>
    <lineage>
        <taxon>Eukaryota</taxon>
        <taxon>Fungi</taxon>
        <taxon>Dikarya</taxon>
        <taxon>Ascomycota</taxon>
        <taxon>Pezizomycotina</taxon>
        <taxon>Leotiomycetes</taxon>
        <taxon>Helotiales</taxon>
        <taxon>Sclerotiniaceae</taxon>
        <taxon>Botrytis</taxon>
    </lineage>
</organism>